<evidence type="ECO:0000256" key="3">
    <source>
        <dbReference type="ARBA" id="ARBA00022692"/>
    </source>
</evidence>
<sequence length="118" mass="12944">MNTPELIHTRMKRLRLVSILEGTTLLLLIVVAVPLKHVAGMPLAVSIMGPIHGVAFLLYLSVVFRVVSMGGWNGLDIARMILAAFIPFGAFINAPFMRHKEAELARMANERTADHSAP</sequence>
<keyword evidence="2" id="KW-1003">Cell membrane</keyword>
<evidence type="ECO:0000259" key="7">
    <source>
        <dbReference type="Pfam" id="PF12823"/>
    </source>
</evidence>
<organism evidence="8 9">
    <name type="scientific">Kushneria indalinina DSM 14324</name>
    <dbReference type="NCBI Taxonomy" id="1122140"/>
    <lineage>
        <taxon>Bacteria</taxon>
        <taxon>Pseudomonadati</taxon>
        <taxon>Pseudomonadota</taxon>
        <taxon>Gammaproteobacteria</taxon>
        <taxon>Oceanospirillales</taxon>
        <taxon>Halomonadaceae</taxon>
        <taxon>Kushneria</taxon>
    </lineage>
</organism>
<feature type="transmembrane region" description="Helical" evidence="6">
    <location>
        <begin position="16"/>
        <end position="35"/>
    </location>
</feature>
<keyword evidence="9" id="KW-1185">Reference proteome</keyword>
<evidence type="ECO:0000256" key="5">
    <source>
        <dbReference type="ARBA" id="ARBA00023136"/>
    </source>
</evidence>
<evidence type="ECO:0000256" key="2">
    <source>
        <dbReference type="ARBA" id="ARBA00022475"/>
    </source>
</evidence>
<evidence type="ECO:0000256" key="6">
    <source>
        <dbReference type="SAM" id="Phobius"/>
    </source>
</evidence>
<evidence type="ECO:0000256" key="1">
    <source>
        <dbReference type="ARBA" id="ARBA00004651"/>
    </source>
</evidence>
<keyword evidence="3 6" id="KW-0812">Transmembrane</keyword>
<feature type="domain" description="DUF3817" evidence="7">
    <location>
        <begin position="12"/>
        <end position="93"/>
    </location>
</feature>
<comment type="subcellular location">
    <subcellularLocation>
        <location evidence="1">Cell membrane</location>
        <topology evidence="1">Multi-pass membrane protein</topology>
    </subcellularLocation>
</comment>
<feature type="transmembrane region" description="Helical" evidence="6">
    <location>
        <begin position="80"/>
        <end position="97"/>
    </location>
</feature>
<dbReference type="PANTHER" id="PTHR40077:SF1">
    <property type="entry name" value="MEMBRANE PROTEIN"/>
    <property type="match status" value="1"/>
</dbReference>
<evidence type="ECO:0000313" key="9">
    <source>
        <dbReference type="Proteomes" id="UP000256334"/>
    </source>
</evidence>
<dbReference type="GO" id="GO:0005886">
    <property type="term" value="C:plasma membrane"/>
    <property type="evidence" value="ECO:0007669"/>
    <property type="project" value="UniProtKB-SubCell"/>
</dbReference>
<proteinExistence type="predicted"/>
<protein>
    <submittedName>
        <fullName evidence="8">Integral membrane protein</fullName>
    </submittedName>
</protein>
<comment type="caution">
    <text evidence="8">The sequence shown here is derived from an EMBL/GenBank/DDBJ whole genome shotgun (WGS) entry which is preliminary data.</text>
</comment>
<dbReference type="InterPro" id="IPR023845">
    <property type="entry name" value="DUF3817_TM"/>
</dbReference>
<evidence type="ECO:0000313" key="8">
    <source>
        <dbReference type="EMBL" id="REC95615.1"/>
    </source>
</evidence>
<reference evidence="8 9" key="1">
    <citation type="submission" date="2018-07" db="EMBL/GenBank/DDBJ databases">
        <title>Genomic Encyclopedia of Type Strains, Phase IV (KMG-IV): sequencing the most valuable type-strain genomes for metagenomic binning, comparative biology and taxonomic classification.</title>
        <authorList>
            <person name="Goeker M."/>
        </authorList>
    </citation>
    <scope>NUCLEOTIDE SEQUENCE [LARGE SCALE GENOMIC DNA]</scope>
    <source>
        <strain evidence="8 9">DSM 14324</strain>
    </source>
</reference>
<dbReference type="Proteomes" id="UP000256334">
    <property type="component" value="Unassembled WGS sequence"/>
</dbReference>
<dbReference type="EMBL" id="QRDJ01000006">
    <property type="protein sequence ID" value="REC95615.1"/>
    <property type="molecule type" value="Genomic_DNA"/>
</dbReference>
<dbReference type="Pfam" id="PF12823">
    <property type="entry name" value="DUF3817"/>
    <property type="match status" value="1"/>
</dbReference>
<dbReference type="NCBIfam" id="TIGR03954">
    <property type="entry name" value="integ_memb_HG"/>
    <property type="match status" value="1"/>
</dbReference>
<dbReference type="AlphaFoldDB" id="A0A3D9DY72"/>
<feature type="transmembrane region" description="Helical" evidence="6">
    <location>
        <begin position="47"/>
        <end position="68"/>
    </location>
</feature>
<evidence type="ECO:0000256" key="4">
    <source>
        <dbReference type="ARBA" id="ARBA00022989"/>
    </source>
</evidence>
<keyword evidence="4 6" id="KW-1133">Transmembrane helix</keyword>
<dbReference type="PANTHER" id="PTHR40077">
    <property type="entry name" value="MEMBRANE PROTEIN-RELATED"/>
    <property type="match status" value="1"/>
</dbReference>
<dbReference type="RefSeq" id="WP_245955107.1">
    <property type="nucleotide sequence ID" value="NZ_QRDJ01000006.1"/>
</dbReference>
<name>A0A3D9DY72_9GAMM</name>
<keyword evidence="5 6" id="KW-0472">Membrane</keyword>
<accession>A0A3D9DY72</accession>
<gene>
    <name evidence="8" type="ORF">C8D72_0268</name>
</gene>